<proteinExistence type="predicted"/>
<reference evidence="1 2" key="1">
    <citation type="submission" date="2014-03" db="EMBL/GenBank/DDBJ databases">
        <title>Bradyrhizobium valentinum sp. nov., isolated from effective nodules of Lupinus mariae-josephae, a lupine endemic of basic-lime soils in Eastern Spain.</title>
        <authorList>
            <person name="Duran D."/>
            <person name="Rey L."/>
            <person name="Navarro A."/>
            <person name="Busquets A."/>
            <person name="Imperial J."/>
            <person name="Ruiz-Argueso T."/>
        </authorList>
    </citation>
    <scope>NUCLEOTIDE SEQUENCE [LARGE SCALE GENOMIC DNA]</scope>
    <source>
        <strain evidence="1 2">PAC68</strain>
    </source>
</reference>
<comment type="caution">
    <text evidence="1">The sequence shown here is derived from an EMBL/GenBank/DDBJ whole genome shotgun (WGS) entry which is preliminary data.</text>
</comment>
<dbReference type="AlphaFoldDB" id="A0A0R3L4T0"/>
<gene>
    <name evidence="1" type="ORF">CQ12_22615</name>
</gene>
<dbReference type="Proteomes" id="UP000050863">
    <property type="component" value="Unassembled WGS sequence"/>
</dbReference>
<protein>
    <recommendedName>
        <fullName evidence="3">Zinc-binding metallo-peptidase</fullName>
    </recommendedName>
</protein>
<name>A0A0R3L4T0_9BRAD</name>
<evidence type="ECO:0000313" key="1">
    <source>
        <dbReference type="EMBL" id="KRR02903.1"/>
    </source>
</evidence>
<organism evidence="1 2">
    <name type="scientific">Bradyrhizobium jicamae</name>
    <dbReference type="NCBI Taxonomy" id="280332"/>
    <lineage>
        <taxon>Bacteria</taxon>
        <taxon>Pseudomonadati</taxon>
        <taxon>Pseudomonadota</taxon>
        <taxon>Alphaproteobacteria</taxon>
        <taxon>Hyphomicrobiales</taxon>
        <taxon>Nitrobacteraceae</taxon>
        <taxon>Bradyrhizobium</taxon>
    </lineage>
</organism>
<dbReference type="STRING" id="280332.CQ12_22615"/>
<dbReference type="Pfam" id="PF15887">
    <property type="entry name" value="Peptidase_Mx"/>
    <property type="match status" value="1"/>
</dbReference>
<dbReference type="EMBL" id="LLXZ01000150">
    <property type="protein sequence ID" value="KRR02903.1"/>
    <property type="molecule type" value="Genomic_DNA"/>
</dbReference>
<keyword evidence="2" id="KW-1185">Reference proteome</keyword>
<sequence>MPPRKYTWEKLSDEQLLNQRLSSLRVTVEDTWLEDCLSALYEELGARDIRLRPHAWVSSEWFSPADVPGIAIPFYLTHPRLMKIEKKMMLDVEGGTWSECMAILRHEAGHAIQHAYQLQRRRRWQQLFGPSSKHYPRYYRPNPASRSYVQHLRLWYAQSHPDEDFAETFAVWLRPRSNWRTRYAGWPALKKLEYVDELMGEIAGKRPPITTRERVDPLHELSQTLGDHYKKKQAFYEFKPPKTYDRDLSRLFSADPRHRREQPASAFIRRHRAQIRQLVARWTGENQLTLDAVLDDMISRCRELDLRAAGSKQKLVINFSILLTAKTMHALFGPSRRKWIAL</sequence>
<evidence type="ECO:0000313" key="2">
    <source>
        <dbReference type="Proteomes" id="UP000050863"/>
    </source>
</evidence>
<dbReference type="Gene3D" id="3.40.390.70">
    <property type="match status" value="1"/>
</dbReference>
<evidence type="ECO:0008006" key="3">
    <source>
        <dbReference type="Google" id="ProtNLM"/>
    </source>
</evidence>
<dbReference type="InterPro" id="IPR031321">
    <property type="entry name" value="UCP012641"/>
</dbReference>
<dbReference type="OrthoDB" id="9773016at2"/>
<accession>A0A0R3L4T0</accession>